<dbReference type="RefSeq" id="WP_253454633.1">
    <property type="nucleotide sequence ID" value="NZ_JBGFFX010000002.1"/>
</dbReference>
<comment type="caution">
    <text evidence="2">The sequence shown here is derived from an EMBL/GenBank/DDBJ whole genome shotgun (WGS) entry which is preliminary data.</text>
</comment>
<organism evidence="2 3">
    <name type="scientific">Erwinia aeris</name>
    <dbReference type="NCBI Taxonomy" id="3239803"/>
    <lineage>
        <taxon>Bacteria</taxon>
        <taxon>Pseudomonadati</taxon>
        <taxon>Pseudomonadota</taxon>
        <taxon>Gammaproteobacteria</taxon>
        <taxon>Enterobacterales</taxon>
        <taxon>Erwiniaceae</taxon>
        <taxon>Erwinia</taxon>
    </lineage>
</organism>
<protein>
    <submittedName>
        <fullName evidence="2">Uncharacterized protein</fullName>
    </submittedName>
</protein>
<reference evidence="2 3" key="1">
    <citation type="submission" date="2024-07" db="EMBL/GenBank/DDBJ databases">
        <authorList>
            <person name="Hebao G."/>
        </authorList>
    </citation>
    <scope>NUCLEOTIDE SEQUENCE [LARGE SCALE GENOMIC DNA]</scope>
    <source>
        <strain evidence="2 3">ACCC 02193</strain>
    </source>
</reference>
<name>A0ABV4E3W4_9GAMM</name>
<evidence type="ECO:0000256" key="1">
    <source>
        <dbReference type="SAM" id="MobiDB-lite"/>
    </source>
</evidence>
<evidence type="ECO:0000313" key="2">
    <source>
        <dbReference type="EMBL" id="MEY8769616.1"/>
    </source>
</evidence>
<feature type="region of interest" description="Disordered" evidence="1">
    <location>
        <begin position="1"/>
        <end position="21"/>
    </location>
</feature>
<keyword evidence="3" id="KW-1185">Reference proteome</keyword>
<dbReference type="Proteomes" id="UP001565243">
    <property type="component" value="Unassembled WGS sequence"/>
</dbReference>
<sequence>MKNERRARGEPKGQTSDKEKAKIKEDFTDILRCAGLLPLAVAVQWRVFYTDRER</sequence>
<accession>A0ABV4E3W4</accession>
<evidence type="ECO:0000313" key="3">
    <source>
        <dbReference type="Proteomes" id="UP001565243"/>
    </source>
</evidence>
<dbReference type="EMBL" id="JBGFFX010000002">
    <property type="protein sequence ID" value="MEY8769616.1"/>
    <property type="molecule type" value="Genomic_DNA"/>
</dbReference>
<gene>
    <name evidence="2" type="ORF">AB6T85_04060</name>
</gene>
<proteinExistence type="predicted"/>